<sequence>MSMIAVLVVAASPAAPQSFGDFAAGVLGEMTRSRPAARRAPAVVRSDTMWLVIASRENAQEAVALGESYAATLGPTLVIQSRNGRYAVAAGTLGREKAKANIEALKALHLVPQDSFLSEGRNLDRVVWHSLDDPSALDLMGRSAYRQSVRRLQASFSRLGFYDGPVDGLIGPTTSEAFDRFARRFGPPAGEAIDGAALAAIEGTAADGFRDDAERSLARARGFQDAASFAEAESGGFPSALAFSEARSRGFRTMGDFDEARAGGFRDGDEYVRARAGGFASAAALEAATRIGVDTASDYRAFQASGFTEADDWKAARRKGFTDRAAFETAEAERLKAAQREARTLIGDADAFLRLNPRTPGLLAVAAEVATVTGAMNAGSADTLSAATLRLRAALAPSGGFAAFEEARRTERVAEEVRRVAALRAELEARQAALSGWIAANLTSPKLPDLVAELTLLEGDLKGGDGDVLAAARERIASLVARLGLDAELALLAAKDAPVPAAPSAGGGLGAAVAVTPANAGLLQGPGEDVVVLANGGPHAPSLTRNLLGAFVFATGKASICTLGVPREPALRRALSEELAGFGARQVDLGDCTAAEAASRDLLLLRRSAFLVSPPTLAAPVLEAMEAGTLQVFEPMAYAALASREAAETALVAAITADLATGSREGYGALIPEEGGGAVCAAVASEREAHREVLDRLARFVAGETGALPPVRFLDADAAFQAARQHDCRALYASAEDLKSLTAAMGRDGLPASIAPLWLDRAALDGAVAALAAERQATTKAAESRRLQAESERAEAERTARNAAGSREAQETALRKRYGTEAAALLNTYSEALKALVLGHPPVILAGRDGAGPAMGELFPEFARWQGTLAPDDWKPIAVDVAIADYGVARWHDRTMEAIALETRVQIVSRERGEYREACFLQAMIVDGEFQMHRDPVEAPCGPEGAKRIADWSLGHELESRWVAAR</sequence>
<accession>A0A7W6EEE4</accession>
<keyword evidence="2" id="KW-0378">Hydrolase</keyword>
<dbReference type="GO" id="GO:0016787">
    <property type="term" value="F:hydrolase activity"/>
    <property type="evidence" value="ECO:0007669"/>
    <property type="project" value="UniProtKB-KW"/>
</dbReference>
<dbReference type="InterPro" id="IPR036365">
    <property type="entry name" value="PGBD-like_sf"/>
</dbReference>
<name>A0A7W6EEE4_9HYPH</name>
<comment type="caution">
    <text evidence="2">The sequence shown here is derived from an EMBL/GenBank/DDBJ whole genome shotgun (WGS) entry which is preliminary data.</text>
</comment>
<organism evidence="2 3">
    <name type="scientific">Aureimonas pseudogalii</name>
    <dbReference type="NCBI Taxonomy" id="1744844"/>
    <lineage>
        <taxon>Bacteria</taxon>
        <taxon>Pseudomonadati</taxon>
        <taxon>Pseudomonadota</taxon>
        <taxon>Alphaproteobacteria</taxon>
        <taxon>Hyphomicrobiales</taxon>
        <taxon>Aurantimonadaceae</taxon>
        <taxon>Aureimonas</taxon>
    </lineage>
</organism>
<dbReference type="SUPFAM" id="SSF47090">
    <property type="entry name" value="PGBD-like"/>
    <property type="match status" value="1"/>
</dbReference>
<dbReference type="Gene3D" id="1.10.101.10">
    <property type="entry name" value="PGBD-like superfamily/PGBD"/>
    <property type="match status" value="1"/>
</dbReference>
<dbReference type="RefSeq" id="WP_183199352.1">
    <property type="nucleotide sequence ID" value="NZ_JACIEK010000002.1"/>
</dbReference>
<dbReference type="InterPro" id="IPR036366">
    <property type="entry name" value="PGBDSf"/>
</dbReference>
<dbReference type="Proteomes" id="UP000542776">
    <property type="component" value="Unassembled WGS sequence"/>
</dbReference>
<gene>
    <name evidence="2" type="ORF">GGR04_001663</name>
</gene>
<proteinExistence type="predicted"/>
<feature type="region of interest" description="Disordered" evidence="1">
    <location>
        <begin position="780"/>
        <end position="812"/>
    </location>
</feature>
<feature type="compositionally biased region" description="Basic and acidic residues" evidence="1">
    <location>
        <begin position="782"/>
        <end position="800"/>
    </location>
</feature>
<reference evidence="2 3" key="1">
    <citation type="submission" date="2020-08" db="EMBL/GenBank/DDBJ databases">
        <title>Genomic Encyclopedia of Type Strains, Phase IV (KMG-IV): sequencing the most valuable type-strain genomes for metagenomic binning, comparative biology and taxonomic classification.</title>
        <authorList>
            <person name="Goeker M."/>
        </authorList>
    </citation>
    <scope>NUCLEOTIDE SEQUENCE [LARGE SCALE GENOMIC DNA]</scope>
    <source>
        <strain evidence="2 3">DSM 102238</strain>
    </source>
</reference>
<evidence type="ECO:0000313" key="3">
    <source>
        <dbReference type="Proteomes" id="UP000542776"/>
    </source>
</evidence>
<protein>
    <submittedName>
        <fullName evidence="2">Peptidoglycan hydrolase-like protein with peptidoglycan-binding domain</fullName>
    </submittedName>
</protein>
<evidence type="ECO:0000256" key="1">
    <source>
        <dbReference type="SAM" id="MobiDB-lite"/>
    </source>
</evidence>
<keyword evidence="3" id="KW-1185">Reference proteome</keyword>
<evidence type="ECO:0000313" key="2">
    <source>
        <dbReference type="EMBL" id="MBB3997827.1"/>
    </source>
</evidence>
<dbReference type="AlphaFoldDB" id="A0A7W6EEE4"/>
<dbReference type="EMBL" id="JACIEK010000002">
    <property type="protein sequence ID" value="MBB3997827.1"/>
    <property type="molecule type" value="Genomic_DNA"/>
</dbReference>